<name>A0A4S4CDS5_9BACL</name>
<feature type="region of interest" description="Disordered" evidence="1">
    <location>
        <begin position="36"/>
        <end position="76"/>
    </location>
</feature>
<keyword evidence="2" id="KW-0472">Membrane</keyword>
<evidence type="ECO:0000313" key="4">
    <source>
        <dbReference type="EMBL" id="THF84128.1"/>
    </source>
</evidence>
<dbReference type="InterPro" id="IPR022627">
    <property type="entry name" value="DUF3502"/>
</dbReference>
<protein>
    <submittedName>
        <fullName evidence="4">Extracellular solute-binding protein</fullName>
    </submittedName>
</protein>
<dbReference type="Pfam" id="PF01547">
    <property type="entry name" value="SBP_bac_1"/>
    <property type="match status" value="1"/>
</dbReference>
<dbReference type="OrthoDB" id="7936627at2"/>
<evidence type="ECO:0000313" key="5">
    <source>
        <dbReference type="Proteomes" id="UP000310636"/>
    </source>
</evidence>
<dbReference type="Proteomes" id="UP000310636">
    <property type="component" value="Unassembled WGS sequence"/>
</dbReference>
<dbReference type="Gene3D" id="3.40.190.10">
    <property type="entry name" value="Periplasmic binding protein-like II"/>
    <property type="match status" value="2"/>
</dbReference>
<keyword evidence="2" id="KW-0812">Transmembrane</keyword>
<dbReference type="Pfam" id="PF12010">
    <property type="entry name" value="DUF3502"/>
    <property type="match status" value="1"/>
</dbReference>
<dbReference type="AlphaFoldDB" id="A0A4S4CDS5"/>
<proteinExistence type="predicted"/>
<feature type="compositionally biased region" description="Low complexity" evidence="1">
    <location>
        <begin position="39"/>
        <end position="73"/>
    </location>
</feature>
<dbReference type="EMBL" id="SSOB01000002">
    <property type="protein sequence ID" value="THF84128.1"/>
    <property type="molecule type" value="Genomic_DNA"/>
</dbReference>
<dbReference type="RefSeq" id="WP_136368130.1">
    <property type="nucleotide sequence ID" value="NZ_SSOB01000002.1"/>
</dbReference>
<sequence>MDDMSRKKKAIAVWLSVGIAVLAAIWVATAMWKEGGRGASAPGTPSSDPSASSASSVPLSSSATSAASASDPSGKTATVDPALDHLVMVFPAGNVPKDLGLVKDEINRYLKDKIQATLDIIPINLGGWWDKTGLMFASNEQIDLMFTAGWMRYGDEVAKGRFLPLEDLLDEYGQGIKSILNPSILEAGKIDNHIYGIVTNKEFASSKGLVLRKDLLDKYNIDLGGIRKLSDLTEVFAVIKANEPDVAPLQAKSDRSPFIFMMQNGFFDMLGEGPGALEREGDSTTVVNMIGTPVYREYAELMYEWNRAGYFNADATTSRDSEYEAVKAGEAFSYAESLKPGFDLQASRDTGVRMEMVELTKPYTTTADTTSAMFGITENSKHPEKAMMLLNLLYTDPYLLNLLNWGIEGKHYVKVADGIIAYPDGVDAKTVGYNINEPWMFGNQLNSYLWSNEDPQLWEKYREFNEQADKSKALGFVFNPERVKKEIAACTAVDDKYGAAINTGALDPDVVIPLYLSELKAAGADRVIAEKQRQLDEWLAERSGP</sequence>
<feature type="domain" description="PI-PLC Y-box" evidence="3">
    <location>
        <begin position="422"/>
        <end position="484"/>
    </location>
</feature>
<comment type="caution">
    <text evidence="4">The sequence shown here is derived from an EMBL/GenBank/DDBJ whole genome shotgun (WGS) entry which is preliminary data.</text>
</comment>
<evidence type="ECO:0000256" key="2">
    <source>
        <dbReference type="SAM" id="Phobius"/>
    </source>
</evidence>
<keyword evidence="2" id="KW-1133">Transmembrane helix</keyword>
<evidence type="ECO:0000259" key="3">
    <source>
        <dbReference type="PROSITE" id="PS50008"/>
    </source>
</evidence>
<reference evidence="4 5" key="1">
    <citation type="submission" date="2019-04" db="EMBL/GenBank/DDBJ databases">
        <title>Cohnella sp. nov. isolated from preserved vegetables.</title>
        <authorList>
            <person name="Lin S.-Y."/>
            <person name="Hung M.-H."/>
            <person name="Young C.-C."/>
        </authorList>
    </citation>
    <scope>NUCLEOTIDE SEQUENCE [LARGE SCALE GENOMIC DNA]</scope>
    <source>
        <strain evidence="4 5">CC-MHH1044</strain>
    </source>
</reference>
<dbReference type="InterPro" id="IPR006059">
    <property type="entry name" value="SBP"/>
</dbReference>
<dbReference type="SUPFAM" id="SSF53850">
    <property type="entry name" value="Periplasmic binding protein-like II"/>
    <property type="match status" value="1"/>
</dbReference>
<accession>A0A4S4CDS5</accession>
<evidence type="ECO:0000256" key="1">
    <source>
        <dbReference type="SAM" id="MobiDB-lite"/>
    </source>
</evidence>
<dbReference type="GO" id="GO:0006629">
    <property type="term" value="P:lipid metabolic process"/>
    <property type="evidence" value="ECO:0007669"/>
    <property type="project" value="InterPro"/>
</dbReference>
<dbReference type="InterPro" id="IPR001711">
    <property type="entry name" value="PLipase_C_Pinositol-sp_Y"/>
</dbReference>
<feature type="transmembrane region" description="Helical" evidence="2">
    <location>
        <begin position="12"/>
        <end position="32"/>
    </location>
</feature>
<dbReference type="GO" id="GO:0004435">
    <property type="term" value="F:phosphatidylinositol-4,5-bisphosphate phospholipase C activity"/>
    <property type="evidence" value="ECO:0007669"/>
    <property type="project" value="InterPro"/>
</dbReference>
<dbReference type="GO" id="GO:0035556">
    <property type="term" value="P:intracellular signal transduction"/>
    <property type="evidence" value="ECO:0007669"/>
    <property type="project" value="InterPro"/>
</dbReference>
<dbReference type="PROSITE" id="PS50008">
    <property type="entry name" value="PIPLC_Y_DOMAIN"/>
    <property type="match status" value="1"/>
</dbReference>
<keyword evidence="5" id="KW-1185">Reference proteome</keyword>
<gene>
    <name evidence="4" type="ORF">E6C55_02145</name>
</gene>
<organism evidence="4 5">
    <name type="scientific">Cohnella fermenti</name>
    <dbReference type="NCBI Taxonomy" id="2565925"/>
    <lineage>
        <taxon>Bacteria</taxon>
        <taxon>Bacillati</taxon>
        <taxon>Bacillota</taxon>
        <taxon>Bacilli</taxon>
        <taxon>Bacillales</taxon>
        <taxon>Paenibacillaceae</taxon>
        <taxon>Cohnella</taxon>
    </lineage>
</organism>